<dbReference type="AlphaFoldDB" id="A0A242MM27"/>
<proteinExistence type="predicted"/>
<dbReference type="EMBL" id="NBTY01000113">
    <property type="protein sequence ID" value="OTP72376.1"/>
    <property type="molecule type" value="Genomic_DNA"/>
</dbReference>
<accession>A0A242MM27</accession>
<dbReference type="Proteomes" id="UP000194546">
    <property type="component" value="Unassembled WGS sequence"/>
</dbReference>
<evidence type="ECO:0000313" key="2">
    <source>
        <dbReference type="Proteomes" id="UP000194546"/>
    </source>
</evidence>
<reference evidence="1 2" key="1">
    <citation type="submission" date="2017-03" db="EMBL/GenBank/DDBJ databases">
        <title>Genome analysis of strain PAMC 26510.</title>
        <authorList>
            <person name="Oh H.-M."/>
            <person name="Yang J.-A."/>
        </authorList>
    </citation>
    <scope>NUCLEOTIDE SEQUENCE [LARGE SCALE GENOMIC DNA]</scope>
    <source>
        <strain evidence="1 2">PAMC 26510</strain>
    </source>
</reference>
<name>A0A242MM27_CABSO</name>
<comment type="caution">
    <text evidence="1">The sequence shown here is derived from an EMBL/GenBank/DDBJ whole genome shotgun (WGS) entry which is preliminary data.</text>
</comment>
<sequence>MKASLKGRIDALELAAGADFVEVIPLGYFYGEDVQREKIPRKEFLKRSLRSFYEEENPNKVDK</sequence>
<gene>
    <name evidence="1" type="ORF">PAMC26510_21355</name>
</gene>
<organism evidence="1 2">
    <name type="scientific">Caballeronia sordidicola</name>
    <name type="common">Burkholderia sordidicola</name>
    <dbReference type="NCBI Taxonomy" id="196367"/>
    <lineage>
        <taxon>Bacteria</taxon>
        <taxon>Pseudomonadati</taxon>
        <taxon>Pseudomonadota</taxon>
        <taxon>Betaproteobacteria</taxon>
        <taxon>Burkholderiales</taxon>
        <taxon>Burkholderiaceae</taxon>
        <taxon>Caballeronia</taxon>
    </lineage>
</organism>
<dbReference type="RefSeq" id="WP_086382300.1">
    <property type="nucleotide sequence ID" value="NZ_NBTY01000113.1"/>
</dbReference>
<evidence type="ECO:0000313" key="1">
    <source>
        <dbReference type="EMBL" id="OTP72376.1"/>
    </source>
</evidence>
<protein>
    <submittedName>
        <fullName evidence="1">Uncharacterized protein</fullName>
    </submittedName>
</protein>